<dbReference type="InterPro" id="IPR007484">
    <property type="entry name" value="Peptidase_M28"/>
</dbReference>
<dbReference type="Pfam" id="PF04389">
    <property type="entry name" value="Peptidase_M28"/>
    <property type="match status" value="1"/>
</dbReference>
<proteinExistence type="predicted"/>
<keyword evidence="3" id="KW-1185">Reference proteome</keyword>
<dbReference type="AlphaFoldDB" id="A0A3A1UT29"/>
<dbReference type="OrthoDB" id="9762302at2"/>
<comment type="caution">
    <text evidence="2">The sequence shown here is derived from an EMBL/GenBank/DDBJ whole genome shotgun (WGS) entry which is preliminary data.</text>
</comment>
<gene>
    <name evidence="2" type="ORF">D3P08_20125</name>
</gene>
<reference evidence="2 3" key="1">
    <citation type="submission" date="2018-09" db="EMBL/GenBank/DDBJ databases">
        <title>Paenibacillus aracenensis nov. sp. isolated from a cave in southern Spain.</title>
        <authorList>
            <person name="Jurado V."/>
            <person name="Gutierrez-Patricio S."/>
            <person name="Gonzalez-Pimentel J.L."/>
            <person name="Miller A.Z."/>
            <person name="Laiz L."/>
            <person name="Saiz-Jimenez C."/>
        </authorList>
    </citation>
    <scope>NUCLEOTIDE SEQUENCE [LARGE SCALE GENOMIC DNA]</scope>
    <source>
        <strain evidence="2 3">DSM 22867</strain>
    </source>
</reference>
<evidence type="ECO:0000259" key="1">
    <source>
        <dbReference type="Pfam" id="PF04389"/>
    </source>
</evidence>
<dbReference type="Gene3D" id="3.40.630.10">
    <property type="entry name" value="Zn peptidases"/>
    <property type="match status" value="2"/>
</dbReference>
<dbReference type="SUPFAM" id="SSF53187">
    <property type="entry name" value="Zn-dependent exopeptidases"/>
    <property type="match status" value="1"/>
</dbReference>
<dbReference type="RefSeq" id="WP_119601860.1">
    <property type="nucleotide sequence ID" value="NZ_QXQA01000014.1"/>
</dbReference>
<dbReference type="EMBL" id="QXQA01000014">
    <property type="protein sequence ID" value="RIX50581.1"/>
    <property type="molecule type" value="Genomic_DNA"/>
</dbReference>
<dbReference type="GO" id="GO:0008235">
    <property type="term" value="F:metalloexopeptidase activity"/>
    <property type="evidence" value="ECO:0007669"/>
    <property type="project" value="InterPro"/>
</dbReference>
<accession>A0A3A1UT29</accession>
<protein>
    <recommendedName>
        <fullName evidence="1">Peptidase M28 domain-containing protein</fullName>
    </recommendedName>
</protein>
<name>A0A3A1UT29_9BACL</name>
<dbReference type="PANTHER" id="PTHR12147">
    <property type="entry name" value="METALLOPEPTIDASE M28 FAMILY MEMBER"/>
    <property type="match status" value="1"/>
</dbReference>
<feature type="domain" description="Peptidase M28" evidence="1">
    <location>
        <begin position="215"/>
        <end position="407"/>
    </location>
</feature>
<evidence type="ECO:0000313" key="2">
    <source>
        <dbReference type="EMBL" id="RIX50581.1"/>
    </source>
</evidence>
<dbReference type="Proteomes" id="UP000266482">
    <property type="component" value="Unassembled WGS sequence"/>
</dbReference>
<sequence>MLSIWIAAMTFLFLLISCQVTSSQNPYELLIDCLTDDEFEGRLTGTEGNAKAQAWIEKQFKTIGLEPFHNDSYAIPYEHEFYNPDKQKISLEVIYSDQERYTFKYGADFLDQAHHFQFDETAQLAFSSDDPELSQKVLVLANGQDLVKLPANKPKAVLLKSERFKKIPPRGSAESAMPILQISSQLYERLIHDKEEIDEVKIVMEMESENIQSSNVIGKISSKDDVPNEAIIISAHFDSVGWAADTSFNGALDNTTGVSMMLQLANLLNIHFANHPIGADLIFAAFNGEETGLQGSRAFADQIANLYESLYVINLDSIGGKNKGQTLISVWNGSNPLALSMEQFLNDNQLPAKLADGAVSSDHLPFAEQSIQAITISDEDLSLLHTSSDENDVLDYAHMEKMVTALFNFLTEGTHLPNVFNDETTPSQDAMVSENSHDEFKKILDEAKQYQKKLELGQYLAFIESVNQKKFITKRLDYTYYEIADIENRINGLKIPNQVDGIPFESAAVAINDFGEQIKLDAEVGKIYSIAEINASDINNMSLYYVDQEGYGVSFNIYPMQPGQNEKDFRSASNDTIIEDYTYNGRNYTQHYLSDIDESLFVSFSVQLNNQQYFITVYEVKKNGEQYATISKASEKEKFVEKVDKLPWKDLIEDMGLGSRKSK</sequence>
<dbReference type="InterPro" id="IPR045175">
    <property type="entry name" value="M28_fam"/>
</dbReference>
<dbReference type="GO" id="GO:0006508">
    <property type="term" value="P:proteolysis"/>
    <property type="evidence" value="ECO:0007669"/>
    <property type="project" value="InterPro"/>
</dbReference>
<evidence type="ECO:0000313" key="3">
    <source>
        <dbReference type="Proteomes" id="UP000266482"/>
    </source>
</evidence>
<dbReference type="PANTHER" id="PTHR12147:SF26">
    <property type="entry name" value="PEPTIDASE M28 DOMAIN-CONTAINING PROTEIN"/>
    <property type="match status" value="1"/>
</dbReference>
<organism evidence="2 3">
    <name type="scientific">Paenibacillus nanensis</name>
    <dbReference type="NCBI Taxonomy" id="393251"/>
    <lineage>
        <taxon>Bacteria</taxon>
        <taxon>Bacillati</taxon>
        <taxon>Bacillota</taxon>
        <taxon>Bacilli</taxon>
        <taxon>Bacillales</taxon>
        <taxon>Paenibacillaceae</taxon>
        <taxon>Paenibacillus</taxon>
    </lineage>
</organism>